<dbReference type="GO" id="GO:0032259">
    <property type="term" value="P:methylation"/>
    <property type="evidence" value="ECO:0007669"/>
    <property type="project" value="UniProtKB-KW"/>
</dbReference>
<dbReference type="CDD" id="cd02440">
    <property type="entry name" value="AdoMet_MTases"/>
    <property type="match status" value="1"/>
</dbReference>
<keyword evidence="3" id="KW-1185">Reference proteome</keyword>
<dbReference type="EMBL" id="CP071518">
    <property type="protein sequence ID" value="QSX79661.1"/>
    <property type="molecule type" value="Genomic_DNA"/>
</dbReference>
<evidence type="ECO:0000313" key="3">
    <source>
        <dbReference type="Proteomes" id="UP000639274"/>
    </source>
</evidence>
<name>A0A974Y1G0_9GAMM</name>
<dbReference type="InterPro" id="IPR041698">
    <property type="entry name" value="Methyltransf_25"/>
</dbReference>
<gene>
    <name evidence="2" type="ORF">I8J32_007405</name>
</gene>
<dbReference type="InterPro" id="IPR029063">
    <property type="entry name" value="SAM-dependent_MTases_sf"/>
</dbReference>
<feature type="domain" description="Methyltransferase" evidence="1">
    <location>
        <begin position="50"/>
        <end position="141"/>
    </location>
</feature>
<proteinExistence type="predicted"/>
<dbReference type="SUPFAM" id="SSF53335">
    <property type="entry name" value="S-adenosyl-L-methionine-dependent methyltransferases"/>
    <property type="match status" value="1"/>
</dbReference>
<evidence type="ECO:0000259" key="1">
    <source>
        <dbReference type="Pfam" id="PF13649"/>
    </source>
</evidence>
<dbReference type="KEGG" id="lsf:I8J32_007405"/>
<dbReference type="Proteomes" id="UP000639274">
    <property type="component" value="Chromosome"/>
</dbReference>
<evidence type="ECO:0000313" key="2">
    <source>
        <dbReference type="EMBL" id="QSX79661.1"/>
    </source>
</evidence>
<dbReference type="Gene3D" id="3.40.50.150">
    <property type="entry name" value="Vaccinia Virus protein VP39"/>
    <property type="match status" value="1"/>
</dbReference>
<reference evidence="2 3" key="1">
    <citation type="submission" date="2021-03" db="EMBL/GenBank/DDBJ databases">
        <title>Lysobacter sp. nov. isolated from soil of gangwondo yeongwol, south Korea.</title>
        <authorList>
            <person name="Kim K.R."/>
            <person name="Kim K.H."/>
            <person name="Jeon C.O."/>
        </authorList>
    </citation>
    <scope>NUCLEOTIDE SEQUENCE [LARGE SCALE GENOMIC DNA]</scope>
    <source>
        <strain evidence="2 3">R19</strain>
    </source>
</reference>
<protein>
    <submittedName>
        <fullName evidence="2">Methyltransferase domain-containing protein</fullName>
    </submittedName>
</protein>
<dbReference type="AlphaFoldDB" id="A0A974Y1G0"/>
<sequence>MSGPAQVTDGLRAILSHPAVYSGFQKLLGAERSRRKLSQEHLRVQPGDVVVDVGCGPADILECLPRDIEYHGFDLSQRYIDAARDRYGDRGIFHCADVQDLVGEALPPCQLAIAIGLLHHLDDPAAMGLISSLYERLAPGGRLVTLDGGYWPGQSRIGRALARRDRGQHVRTAEGYAALVDARFSRVEVIRREDLLLVPYSHVILECTK</sequence>
<organism evidence="2 3">
    <name type="scientific">Agrilutibacter solisilvae</name>
    <dbReference type="NCBI Taxonomy" id="2763317"/>
    <lineage>
        <taxon>Bacteria</taxon>
        <taxon>Pseudomonadati</taxon>
        <taxon>Pseudomonadota</taxon>
        <taxon>Gammaproteobacteria</taxon>
        <taxon>Lysobacterales</taxon>
        <taxon>Lysobacteraceae</taxon>
        <taxon>Agrilutibacter</taxon>
    </lineage>
</organism>
<accession>A0A974Y1G0</accession>
<keyword evidence="2" id="KW-0489">Methyltransferase</keyword>
<keyword evidence="2" id="KW-0808">Transferase</keyword>
<dbReference type="RefSeq" id="WP_200610234.1">
    <property type="nucleotide sequence ID" value="NZ_CP071518.1"/>
</dbReference>
<dbReference type="Pfam" id="PF13649">
    <property type="entry name" value="Methyltransf_25"/>
    <property type="match status" value="1"/>
</dbReference>
<dbReference type="GO" id="GO:0008168">
    <property type="term" value="F:methyltransferase activity"/>
    <property type="evidence" value="ECO:0007669"/>
    <property type="project" value="UniProtKB-KW"/>
</dbReference>